<gene>
    <name evidence="1" type="ordered locus">Mmwyl1_2248</name>
</gene>
<dbReference type="HOGENOM" id="CLU_2072173_0_0_6"/>
<reference evidence="1" key="1">
    <citation type="submission" date="2007-06" db="EMBL/GenBank/DDBJ databases">
        <title>Complete sequence of Marinomonas sp. MWYL1.</title>
        <authorList>
            <consortium name="US DOE Joint Genome Institute"/>
            <person name="Copeland A."/>
            <person name="Lucas S."/>
            <person name="Lapidus A."/>
            <person name="Barry K."/>
            <person name="Glavina del Rio T."/>
            <person name="Dalin E."/>
            <person name="Tice H."/>
            <person name="Pitluck S."/>
            <person name="Kiss H."/>
            <person name="Brettin T."/>
            <person name="Bruce D."/>
            <person name="Detter J.C."/>
            <person name="Han C."/>
            <person name="Schmutz J."/>
            <person name="Larimer F."/>
            <person name="Land M."/>
            <person name="Hauser L."/>
            <person name="Kyrpides N."/>
            <person name="Kim E."/>
            <person name="Johnston A.W.B."/>
            <person name="Todd J.D."/>
            <person name="Rogers R."/>
            <person name="Wexler M."/>
            <person name="Bond P.L."/>
            <person name="Li Y."/>
            <person name="Richardson P."/>
        </authorList>
    </citation>
    <scope>NUCLEOTIDE SEQUENCE [LARGE SCALE GENOMIC DNA]</scope>
    <source>
        <strain evidence="1">MWYL1</strain>
    </source>
</reference>
<dbReference type="AlphaFoldDB" id="A6VXJ1"/>
<evidence type="ECO:0000313" key="1">
    <source>
        <dbReference type="EMBL" id="ABR71170.1"/>
    </source>
</evidence>
<dbReference type="NCBIfam" id="TIGR03982">
    <property type="entry name" value="TIGR03982 family His-Xaa-Ser system protein"/>
    <property type="match status" value="1"/>
</dbReference>
<sequence>MMKTIFYAGVAIFCFSWTGKNIIAPGYAYLLYSDKYIYLAGQCANAMDETWFIEQKGNDTLNKTAQIHLLSCHEYDVTRKIMLSLGLNEDVLSYLGLRALEVHQRSTEEFVQQHRFNER</sequence>
<dbReference type="EMBL" id="CP000749">
    <property type="protein sequence ID" value="ABR71170.1"/>
    <property type="molecule type" value="Genomic_DNA"/>
</dbReference>
<protein>
    <recommendedName>
        <fullName evidence="2">TIGR03982 family His-Xaa-Ser system protein</fullName>
    </recommendedName>
</protein>
<name>A6VXJ1_MARMS</name>
<dbReference type="KEGG" id="mmw:Mmwyl1_2248"/>
<dbReference type="InterPro" id="IPR023814">
    <property type="entry name" value="His-Xaa-Ser_sys"/>
</dbReference>
<dbReference type="eggNOG" id="ENOG50340UK">
    <property type="taxonomic scope" value="Bacteria"/>
</dbReference>
<dbReference type="STRING" id="400668.Mmwyl1_2248"/>
<evidence type="ECO:0008006" key="2">
    <source>
        <dbReference type="Google" id="ProtNLM"/>
    </source>
</evidence>
<accession>A6VXJ1</accession>
<organism evidence="1">
    <name type="scientific">Marinomonas sp. (strain MWYL1)</name>
    <dbReference type="NCBI Taxonomy" id="400668"/>
    <lineage>
        <taxon>Bacteria</taxon>
        <taxon>Pseudomonadati</taxon>
        <taxon>Pseudomonadota</taxon>
        <taxon>Gammaproteobacteria</taxon>
        <taxon>Oceanospirillales</taxon>
        <taxon>Oceanospirillaceae</taxon>
        <taxon>Marinomonas</taxon>
    </lineage>
</organism>
<proteinExistence type="predicted"/>